<keyword evidence="5" id="KW-0540">Nuclease</keyword>
<comment type="similarity">
    <text evidence="1">Belongs to the type-I restriction system S methylase family.</text>
</comment>
<dbReference type="InterPro" id="IPR000055">
    <property type="entry name" value="Restrct_endonuc_typeI_TRD"/>
</dbReference>
<dbReference type="EMBL" id="VUMZ01000001">
    <property type="protein sequence ID" value="MST50980.1"/>
    <property type="molecule type" value="Genomic_DNA"/>
</dbReference>
<dbReference type="GO" id="GO:0003677">
    <property type="term" value="F:DNA binding"/>
    <property type="evidence" value="ECO:0007669"/>
    <property type="project" value="UniProtKB-KW"/>
</dbReference>
<dbReference type="InterPro" id="IPR044946">
    <property type="entry name" value="Restrct_endonuc_typeI_TRD_sf"/>
</dbReference>
<dbReference type="InterPro" id="IPR052021">
    <property type="entry name" value="Type-I_RS_S_subunit"/>
</dbReference>
<keyword evidence="5" id="KW-0255">Endonuclease</keyword>
<dbReference type="Gene3D" id="3.90.220.20">
    <property type="entry name" value="DNA methylase specificity domains"/>
    <property type="match status" value="1"/>
</dbReference>
<comment type="caution">
    <text evidence="5">The sequence shown here is derived from an EMBL/GenBank/DDBJ whole genome shotgun (WGS) entry which is preliminary data.</text>
</comment>
<accession>A0A6L5Y2I6</accession>
<sequence length="216" mass="24420">MVFIHLRSVSNKNLEQQAQTIFQERFQHRDNLPEGWKTMTLADVSNMSAGGDKPNTISSQKTSECQYPIYSNGISNDGLYGYTSDYKIDTESVTVSARGTIGFVCLRHIPYTPIVRLVTLIPHTNLASAKYLYLWLKSIPIHGTGTTQQQLTVPDFRKTEIIVPSESEMRSFTDTVTPFYQQIWANQDESTKLADIRDSLLPKFMSGEIDVSDIDL</sequence>
<keyword evidence="5" id="KW-0378">Hydrolase</keyword>
<dbReference type="SUPFAM" id="SSF116734">
    <property type="entry name" value="DNA methylase specificity domain"/>
    <property type="match status" value="1"/>
</dbReference>
<proteinExistence type="inferred from homology"/>
<dbReference type="PANTHER" id="PTHR30408:SF13">
    <property type="entry name" value="TYPE I RESTRICTION ENZYME HINDI SPECIFICITY SUBUNIT"/>
    <property type="match status" value="1"/>
</dbReference>
<evidence type="ECO:0000259" key="4">
    <source>
        <dbReference type="Pfam" id="PF01420"/>
    </source>
</evidence>
<dbReference type="Gene3D" id="1.10.287.1120">
    <property type="entry name" value="Bipartite methylase S protein"/>
    <property type="match status" value="1"/>
</dbReference>
<dbReference type="PANTHER" id="PTHR30408">
    <property type="entry name" value="TYPE-1 RESTRICTION ENZYME ECOKI SPECIFICITY PROTEIN"/>
    <property type="match status" value="1"/>
</dbReference>
<keyword evidence="2" id="KW-0680">Restriction system</keyword>
<keyword evidence="3" id="KW-0238">DNA-binding</keyword>
<gene>
    <name evidence="5" type="ORF">FYJ64_01370</name>
</gene>
<dbReference type="Proteomes" id="UP000474676">
    <property type="component" value="Unassembled WGS sequence"/>
</dbReference>
<dbReference type="GO" id="GO:0004519">
    <property type="term" value="F:endonuclease activity"/>
    <property type="evidence" value="ECO:0007669"/>
    <property type="project" value="UniProtKB-KW"/>
</dbReference>
<evidence type="ECO:0000256" key="2">
    <source>
        <dbReference type="ARBA" id="ARBA00022747"/>
    </source>
</evidence>
<evidence type="ECO:0000256" key="1">
    <source>
        <dbReference type="ARBA" id="ARBA00010923"/>
    </source>
</evidence>
<protein>
    <submittedName>
        <fullName evidence="5">Restriction endonuclease</fullName>
    </submittedName>
</protein>
<dbReference type="GO" id="GO:0009307">
    <property type="term" value="P:DNA restriction-modification system"/>
    <property type="evidence" value="ECO:0007669"/>
    <property type="project" value="UniProtKB-KW"/>
</dbReference>
<dbReference type="AlphaFoldDB" id="A0A6L5Y2I6"/>
<organism evidence="5 6">
    <name type="scientific">Hornefia butyriciproducens</name>
    <dbReference type="NCBI Taxonomy" id="2652293"/>
    <lineage>
        <taxon>Bacteria</taxon>
        <taxon>Bacillati</taxon>
        <taxon>Bacillota</taxon>
        <taxon>Clostridia</taxon>
        <taxon>Peptostreptococcales</taxon>
        <taxon>Anaerovoracaceae</taxon>
        <taxon>Hornefia</taxon>
    </lineage>
</organism>
<evidence type="ECO:0000313" key="5">
    <source>
        <dbReference type="EMBL" id="MST50980.1"/>
    </source>
</evidence>
<reference evidence="5 6" key="1">
    <citation type="submission" date="2019-08" db="EMBL/GenBank/DDBJ databases">
        <title>In-depth cultivation of the pig gut microbiome towards novel bacterial diversity and tailored functional studies.</title>
        <authorList>
            <person name="Wylensek D."/>
            <person name="Hitch T.C.A."/>
            <person name="Clavel T."/>
        </authorList>
    </citation>
    <scope>NUCLEOTIDE SEQUENCE [LARGE SCALE GENOMIC DNA]</scope>
    <source>
        <strain evidence="5 6">WCA-MUC-591-APC-3H</strain>
    </source>
</reference>
<feature type="domain" description="Type I restriction modification DNA specificity" evidence="4">
    <location>
        <begin position="33"/>
        <end position="183"/>
    </location>
</feature>
<evidence type="ECO:0000313" key="6">
    <source>
        <dbReference type="Proteomes" id="UP000474676"/>
    </source>
</evidence>
<keyword evidence="6" id="KW-1185">Reference proteome</keyword>
<name>A0A6L5Y2I6_9FIRM</name>
<evidence type="ECO:0000256" key="3">
    <source>
        <dbReference type="ARBA" id="ARBA00023125"/>
    </source>
</evidence>
<dbReference type="Pfam" id="PF01420">
    <property type="entry name" value="Methylase_S"/>
    <property type="match status" value="1"/>
</dbReference>